<evidence type="ECO:0000313" key="2">
    <source>
        <dbReference type="EMBL" id="CAD7014141.1"/>
    </source>
</evidence>
<accession>A0A811VGF6</accession>
<evidence type="ECO:0000313" key="3">
    <source>
        <dbReference type="Proteomes" id="UP000606786"/>
    </source>
</evidence>
<organism evidence="2 3">
    <name type="scientific">Ceratitis capitata</name>
    <name type="common">Mediterranean fruit fly</name>
    <name type="synonym">Tephritis capitata</name>
    <dbReference type="NCBI Taxonomy" id="7213"/>
    <lineage>
        <taxon>Eukaryota</taxon>
        <taxon>Metazoa</taxon>
        <taxon>Ecdysozoa</taxon>
        <taxon>Arthropoda</taxon>
        <taxon>Hexapoda</taxon>
        <taxon>Insecta</taxon>
        <taxon>Pterygota</taxon>
        <taxon>Neoptera</taxon>
        <taxon>Endopterygota</taxon>
        <taxon>Diptera</taxon>
        <taxon>Brachycera</taxon>
        <taxon>Muscomorpha</taxon>
        <taxon>Tephritoidea</taxon>
        <taxon>Tephritidae</taxon>
        <taxon>Ceratitis</taxon>
        <taxon>Ceratitis</taxon>
    </lineage>
</organism>
<dbReference type="Proteomes" id="UP000606786">
    <property type="component" value="Unassembled WGS sequence"/>
</dbReference>
<keyword evidence="1" id="KW-0812">Transmembrane</keyword>
<protein>
    <submittedName>
        <fullName evidence="2">(Mediterranean fruit fly) hypothetical protein</fullName>
    </submittedName>
</protein>
<keyword evidence="1" id="KW-1133">Transmembrane helix</keyword>
<name>A0A811VGF6_CERCA</name>
<dbReference type="EMBL" id="CAJHJT010000056">
    <property type="protein sequence ID" value="CAD7014141.1"/>
    <property type="molecule type" value="Genomic_DNA"/>
</dbReference>
<reference evidence="2" key="1">
    <citation type="submission" date="2020-11" db="EMBL/GenBank/DDBJ databases">
        <authorList>
            <person name="Whitehead M."/>
        </authorList>
    </citation>
    <scope>NUCLEOTIDE SEQUENCE</scope>
    <source>
        <strain evidence="2">EGII</strain>
    </source>
</reference>
<comment type="caution">
    <text evidence="2">The sequence shown here is derived from an EMBL/GenBank/DDBJ whole genome shotgun (WGS) entry which is preliminary data.</text>
</comment>
<proteinExistence type="predicted"/>
<dbReference type="AlphaFoldDB" id="A0A811VGF6"/>
<feature type="transmembrane region" description="Helical" evidence="1">
    <location>
        <begin position="20"/>
        <end position="39"/>
    </location>
</feature>
<keyword evidence="3" id="KW-1185">Reference proteome</keyword>
<keyword evidence="1" id="KW-0472">Membrane</keyword>
<feature type="transmembrane region" description="Helical" evidence="1">
    <location>
        <begin position="96"/>
        <end position="118"/>
    </location>
</feature>
<evidence type="ECO:0000256" key="1">
    <source>
        <dbReference type="SAM" id="Phobius"/>
    </source>
</evidence>
<sequence>MLVVVIAVTLKLLWTNNQLLLLPFEVVAIVIVVIATVIASTAADNGLKSITNCGHCYVYRLFALHNTHSHTHTNTIFVILLHGNVVAELLGLLSHLFIVVDFVIVIVSVVVVAGVTFITEEVPLNCYSINFIMIWR</sequence>
<gene>
    <name evidence="2" type="ORF">CCAP1982_LOCUS22147</name>
</gene>